<proteinExistence type="predicted"/>
<protein>
    <submittedName>
        <fullName evidence="1">Uncharacterized protein</fullName>
    </submittedName>
</protein>
<sequence>MSFADDYRSEVRSSIVDNLSTMAEDEGVIPTEQWCDNRRDDILPVVTGDDNGSWTCNTATSTENINGVMFSADWNGFIHSDYAYDAPLDDAEKLEICYREYLFDEEFPAAVAEFLR</sequence>
<reference evidence="1" key="1">
    <citation type="journal article" date="2016" name="Sci. Rep.">
        <title>Evaluation of genetic diversity among strains of the human gut commensal Bifidobacterium adolescentis.</title>
        <authorList>
            <person name="Duranti S."/>
            <person name="Milani C."/>
            <person name="Lugli G.A."/>
            <person name="Mancabelli L."/>
            <person name="Turroni F."/>
            <person name="Ferrario C."/>
            <person name="Mangifesta M."/>
            <person name="Viappiani A."/>
            <person name="Sanchez B."/>
            <person name="Margolles A."/>
            <person name="van Sinderen D."/>
            <person name="Ventura M."/>
        </authorList>
    </citation>
    <scope>NUCLEOTIDE SEQUENCE</scope>
    <source>
        <strain evidence="1">703B</strain>
    </source>
</reference>
<gene>
    <name evidence="1" type="ORF">B0703_05865</name>
</gene>
<dbReference type="EMBL" id="CP133648">
    <property type="protein sequence ID" value="WNE84538.1"/>
    <property type="molecule type" value="Genomic_DNA"/>
</dbReference>
<name>A0AAF0VAB6_BIFAD</name>
<evidence type="ECO:0000313" key="1">
    <source>
        <dbReference type="EMBL" id="WNE84538.1"/>
    </source>
</evidence>
<evidence type="ECO:0000313" key="2">
    <source>
        <dbReference type="Proteomes" id="UP000193179"/>
    </source>
</evidence>
<accession>A0AAF0VAB6</accession>
<organism evidence="1 2">
    <name type="scientific">Bifidobacterium adolescentis</name>
    <dbReference type="NCBI Taxonomy" id="1680"/>
    <lineage>
        <taxon>Bacteria</taxon>
        <taxon>Bacillati</taxon>
        <taxon>Actinomycetota</taxon>
        <taxon>Actinomycetes</taxon>
        <taxon>Bifidobacteriales</taxon>
        <taxon>Bifidobacteriaceae</taxon>
        <taxon>Bifidobacterium</taxon>
    </lineage>
</organism>
<reference evidence="1" key="2">
    <citation type="submission" date="2023-09" db="EMBL/GenBank/DDBJ databases">
        <title>Ecological and genomic based identification of the Bifidobacterium adolescentis prototype of the healthy human gut microbiota.</title>
        <authorList>
            <person name="Lugli G.A."/>
            <person name="Argentini C."/>
            <person name="Tarracchini C."/>
            <person name="Fontana F."/>
            <person name="Alessandri G."/>
            <person name="Mancabelli L."/>
            <person name="Milani C."/>
            <person name="Turroni F."/>
            <person name="Ventura M."/>
        </authorList>
    </citation>
    <scope>NUCLEOTIDE SEQUENCE</scope>
    <source>
        <strain evidence="1">703B</strain>
    </source>
</reference>
<dbReference type="AlphaFoldDB" id="A0AAF0VAB6"/>
<dbReference type="Proteomes" id="UP000193179">
    <property type="component" value="Chromosome"/>
</dbReference>
<dbReference type="RefSeq" id="WP_085347080.1">
    <property type="nucleotide sequence ID" value="NZ_CP133648.1"/>
</dbReference>